<evidence type="ECO:0000313" key="1">
    <source>
        <dbReference type="EMBL" id="KAG5582468.1"/>
    </source>
</evidence>
<evidence type="ECO:0000313" key="2">
    <source>
        <dbReference type="Proteomes" id="UP000824120"/>
    </source>
</evidence>
<accession>A0A9J5X5A7</accession>
<dbReference type="EMBL" id="JACXVP010000010">
    <property type="protein sequence ID" value="KAG5582468.1"/>
    <property type="molecule type" value="Genomic_DNA"/>
</dbReference>
<comment type="caution">
    <text evidence="1">The sequence shown here is derived from an EMBL/GenBank/DDBJ whole genome shotgun (WGS) entry which is preliminary data.</text>
</comment>
<organism evidence="1 2">
    <name type="scientific">Solanum commersonii</name>
    <name type="common">Commerson's wild potato</name>
    <name type="synonym">Commerson's nightshade</name>
    <dbReference type="NCBI Taxonomy" id="4109"/>
    <lineage>
        <taxon>Eukaryota</taxon>
        <taxon>Viridiplantae</taxon>
        <taxon>Streptophyta</taxon>
        <taxon>Embryophyta</taxon>
        <taxon>Tracheophyta</taxon>
        <taxon>Spermatophyta</taxon>
        <taxon>Magnoliopsida</taxon>
        <taxon>eudicotyledons</taxon>
        <taxon>Gunneridae</taxon>
        <taxon>Pentapetalae</taxon>
        <taxon>asterids</taxon>
        <taxon>lamiids</taxon>
        <taxon>Solanales</taxon>
        <taxon>Solanaceae</taxon>
        <taxon>Solanoideae</taxon>
        <taxon>Solaneae</taxon>
        <taxon>Solanum</taxon>
    </lineage>
</organism>
<sequence length="75" mass="8183">MDNTILTGNRSFVDGNKTYDTATIGVLAMVSCHNKSTPFLEDARDVSLCNTFVLLKVDEQTRVLGTTKISEIGSE</sequence>
<dbReference type="AlphaFoldDB" id="A0A9J5X5A7"/>
<protein>
    <submittedName>
        <fullName evidence="1">Uncharacterized protein</fullName>
    </submittedName>
</protein>
<reference evidence="1 2" key="1">
    <citation type="submission" date="2020-09" db="EMBL/GenBank/DDBJ databases">
        <title>De no assembly of potato wild relative species, Solanum commersonii.</title>
        <authorList>
            <person name="Cho K."/>
        </authorList>
    </citation>
    <scope>NUCLEOTIDE SEQUENCE [LARGE SCALE GENOMIC DNA]</scope>
    <source>
        <strain evidence="1">LZ3.2</strain>
        <tissue evidence="1">Leaf</tissue>
    </source>
</reference>
<name>A0A9J5X5A7_SOLCO</name>
<proteinExistence type="predicted"/>
<gene>
    <name evidence="1" type="ORF">H5410_053095</name>
</gene>
<dbReference type="Proteomes" id="UP000824120">
    <property type="component" value="Chromosome 10"/>
</dbReference>
<keyword evidence="2" id="KW-1185">Reference proteome</keyword>